<dbReference type="InterPro" id="IPR016039">
    <property type="entry name" value="Thiolase-like"/>
</dbReference>
<keyword evidence="2" id="KW-0808">Transferase</keyword>
<name>A0A1I2EKZ9_9BACT</name>
<gene>
    <name evidence="6" type="ORF">SAMN04488541_101072</name>
</gene>
<evidence type="ECO:0000256" key="3">
    <source>
        <dbReference type="PIRSR" id="PIRSR000451-1"/>
    </source>
</evidence>
<dbReference type="InterPro" id="IPR012328">
    <property type="entry name" value="Chalcone/stilbene_synt_C"/>
</dbReference>
<dbReference type="SUPFAM" id="SSF53901">
    <property type="entry name" value="Thiolase-like"/>
    <property type="match status" value="1"/>
</dbReference>
<dbReference type="Pfam" id="PF00195">
    <property type="entry name" value="Chal_sti_synt_N"/>
    <property type="match status" value="1"/>
</dbReference>
<dbReference type="Pfam" id="PF02797">
    <property type="entry name" value="Chal_sti_synt_C"/>
    <property type="match status" value="1"/>
</dbReference>
<feature type="active site" description="Acyl-thioester intermediate" evidence="3">
    <location>
        <position position="153"/>
    </location>
</feature>
<dbReference type="CDD" id="cd00831">
    <property type="entry name" value="CHS_like"/>
    <property type="match status" value="1"/>
</dbReference>
<feature type="domain" description="Chalcone/stilbene synthase N-terminal" evidence="4">
    <location>
        <begin position="5"/>
        <end position="213"/>
    </location>
</feature>
<organism evidence="6 7">
    <name type="scientific">Thermoflexibacter ruber</name>
    <dbReference type="NCBI Taxonomy" id="1003"/>
    <lineage>
        <taxon>Bacteria</taxon>
        <taxon>Pseudomonadati</taxon>
        <taxon>Bacteroidota</taxon>
        <taxon>Cytophagia</taxon>
        <taxon>Cytophagales</taxon>
        <taxon>Thermoflexibacteraceae</taxon>
        <taxon>Thermoflexibacter</taxon>
    </lineage>
</organism>
<dbReference type="GO" id="GO:0016747">
    <property type="term" value="F:acyltransferase activity, transferring groups other than amino-acyl groups"/>
    <property type="evidence" value="ECO:0007669"/>
    <property type="project" value="InterPro"/>
</dbReference>
<dbReference type="InterPro" id="IPR001099">
    <property type="entry name" value="Chalcone/stilbene_synt_N"/>
</dbReference>
<dbReference type="EMBL" id="FONY01000010">
    <property type="protein sequence ID" value="SFE93449.1"/>
    <property type="molecule type" value="Genomic_DNA"/>
</dbReference>
<dbReference type="STRING" id="1003.SAMN04488541_101072"/>
<dbReference type="PANTHER" id="PTHR11877:SF46">
    <property type="entry name" value="TYPE III POLYKETIDE SYNTHASE A"/>
    <property type="match status" value="1"/>
</dbReference>
<feature type="domain" description="Chalcone/stilbene synthase C-terminal" evidence="5">
    <location>
        <begin position="239"/>
        <end position="363"/>
    </location>
</feature>
<evidence type="ECO:0000256" key="2">
    <source>
        <dbReference type="ARBA" id="ARBA00022679"/>
    </source>
</evidence>
<protein>
    <submittedName>
        <fullName evidence="6">Predicted naringenin-chalcone synthase</fullName>
    </submittedName>
</protein>
<dbReference type="PIRSF" id="PIRSF000451">
    <property type="entry name" value="PKS_III"/>
    <property type="match status" value="1"/>
</dbReference>
<accession>A0A1I2EKZ9</accession>
<comment type="similarity">
    <text evidence="1">Belongs to the thiolase-like superfamily. Chalcone/stilbene synthases family.</text>
</comment>
<dbReference type="Gene3D" id="3.40.47.10">
    <property type="match status" value="2"/>
</dbReference>
<dbReference type="AlphaFoldDB" id="A0A1I2EKZ9"/>
<evidence type="ECO:0000313" key="7">
    <source>
        <dbReference type="Proteomes" id="UP000199513"/>
    </source>
</evidence>
<evidence type="ECO:0000259" key="5">
    <source>
        <dbReference type="Pfam" id="PF02797"/>
    </source>
</evidence>
<keyword evidence="7" id="KW-1185">Reference proteome</keyword>
<dbReference type="OrthoDB" id="9786288at2"/>
<dbReference type="RefSeq" id="WP_091542536.1">
    <property type="nucleotide sequence ID" value="NZ_FONY01000010.1"/>
</dbReference>
<evidence type="ECO:0000256" key="1">
    <source>
        <dbReference type="ARBA" id="ARBA00005531"/>
    </source>
</evidence>
<reference evidence="6 7" key="1">
    <citation type="submission" date="2016-10" db="EMBL/GenBank/DDBJ databases">
        <authorList>
            <person name="de Groot N.N."/>
        </authorList>
    </citation>
    <scope>NUCLEOTIDE SEQUENCE [LARGE SCALE GENOMIC DNA]</scope>
    <source>
        <strain>GEY</strain>
        <strain evidence="7">DSM 9560</strain>
    </source>
</reference>
<dbReference type="GO" id="GO:0030639">
    <property type="term" value="P:polyketide biosynthetic process"/>
    <property type="evidence" value="ECO:0007669"/>
    <property type="project" value="TreeGrafter"/>
</dbReference>
<proteinExistence type="inferred from homology"/>
<sequence length="366" mass="40687">MSTSYITAIGTANPSTKVAQSQIASFMAKALQLDKVEERRLRMLYKATAIDFRYSVINDYAQLADFEFFPNTNGLEPFPNTTARMKIYEQYAADLCVKAIDNCLKNKDLLTKITHLITVSCTGMYAPGIDIEIIEKLGLPTHTQRICINFMGCYAAINALKVADAICKADAQAYVLIADVELCTLHFQKENTENHLLANAIFADGAGAMLVQAQKAEGKAFSLEGFYCDLASEGRSDMAWFVRDFGFEMRLSSYVPKLLEGKMKELIFKLLSKFGLTLAEIDTLAIHPGGKKILETVEKILALPPQKNQYAYEVLRNFGNMSSVTIIFVLKNILENFDFQKDTANILGMAFGPGLTVESALMKIHQ</sequence>
<dbReference type="Proteomes" id="UP000199513">
    <property type="component" value="Unassembled WGS sequence"/>
</dbReference>
<dbReference type="PANTHER" id="PTHR11877">
    <property type="entry name" value="HYDROXYMETHYLGLUTARYL-COA SYNTHASE"/>
    <property type="match status" value="1"/>
</dbReference>
<dbReference type="InterPro" id="IPR011141">
    <property type="entry name" value="Polyketide_synthase_type-III"/>
</dbReference>
<evidence type="ECO:0000259" key="4">
    <source>
        <dbReference type="Pfam" id="PF00195"/>
    </source>
</evidence>
<evidence type="ECO:0000313" key="6">
    <source>
        <dbReference type="EMBL" id="SFE93449.1"/>
    </source>
</evidence>